<dbReference type="AlphaFoldDB" id="A0A0E0NXY3"/>
<reference evidence="3" key="1">
    <citation type="submission" date="2013-06" db="EMBL/GenBank/DDBJ databases">
        <authorList>
            <person name="Zhao Q."/>
        </authorList>
    </citation>
    <scope>NUCLEOTIDE SEQUENCE</scope>
    <source>
        <strain evidence="3">cv. W1943</strain>
    </source>
</reference>
<evidence type="ECO:0000313" key="3">
    <source>
        <dbReference type="Proteomes" id="UP000008022"/>
    </source>
</evidence>
<reference evidence="2" key="2">
    <citation type="submission" date="2015-06" db="UniProtKB">
        <authorList>
            <consortium name="EnsemblPlants"/>
        </authorList>
    </citation>
    <scope>IDENTIFICATION</scope>
</reference>
<evidence type="ECO:0000256" key="1">
    <source>
        <dbReference type="SAM" id="MobiDB-lite"/>
    </source>
</evidence>
<keyword evidence="3" id="KW-1185">Reference proteome</keyword>
<evidence type="ECO:0000313" key="2">
    <source>
        <dbReference type="EnsemblPlants" id="ORUFI03G26050.2"/>
    </source>
</evidence>
<dbReference type="Gramene" id="ORUFI03G26050.2">
    <property type="protein sequence ID" value="ORUFI03G26050.2"/>
    <property type="gene ID" value="ORUFI03G26050"/>
</dbReference>
<organism evidence="2 3">
    <name type="scientific">Oryza rufipogon</name>
    <name type="common">Brownbeard rice</name>
    <name type="synonym">Asian wild rice</name>
    <dbReference type="NCBI Taxonomy" id="4529"/>
    <lineage>
        <taxon>Eukaryota</taxon>
        <taxon>Viridiplantae</taxon>
        <taxon>Streptophyta</taxon>
        <taxon>Embryophyta</taxon>
        <taxon>Tracheophyta</taxon>
        <taxon>Spermatophyta</taxon>
        <taxon>Magnoliopsida</taxon>
        <taxon>Liliopsida</taxon>
        <taxon>Poales</taxon>
        <taxon>Poaceae</taxon>
        <taxon>BOP clade</taxon>
        <taxon>Oryzoideae</taxon>
        <taxon>Oryzeae</taxon>
        <taxon>Oryzinae</taxon>
        <taxon>Oryza</taxon>
    </lineage>
</organism>
<sequence length="93" mass="10186">MPPRLRRANPVAVGRLLYARPTTKTASLPASTAGARRCHHSHPASQPPPHSLIPVTVSSKALSPSGQGHSLVVANLPFHWKRRCRFKLIRQVT</sequence>
<name>A0A0E0NXY3_ORYRU</name>
<dbReference type="EnsemblPlants" id="ORUFI03G26050.2">
    <property type="protein sequence ID" value="ORUFI03G26050.2"/>
    <property type="gene ID" value="ORUFI03G26050"/>
</dbReference>
<accession>A0A0E0NXY3</accession>
<protein>
    <submittedName>
        <fullName evidence="2">Uncharacterized protein</fullName>
    </submittedName>
</protein>
<proteinExistence type="predicted"/>
<dbReference type="Proteomes" id="UP000008022">
    <property type="component" value="Unassembled WGS sequence"/>
</dbReference>
<feature type="region of interest" description="Disordered" evidence="1">
    <location>
        <begin position="23"/>
        <end position="52"/>
    </location>
</feature>